<dbReference type="eggNOG" id="KOG0543">
    <property type="taxonomic scope" value="Eukaryota"/>
</dbReference>
<dbReference type="GO" id="GO:0051879">
    <property type="term" value="F:Hsp90 protein binding"/>
    <property type="evidence" value="ECO:0007669"/>
    <property type="project" value="TreeGrafter"/>
</dbReference>
<name>B3NR47_DROER</name>
<organism evidence="3 4">
    <name type="scientific">Drosophila erecta</name>
    <name type="common">Fruit fly</name>
    <dbReference type="NCBI Taxonomy" id="7220"/>
    <lineage>
        <taxon>Eukaryota</taxon>
        <taxon>Metazoa</taxon>
        <taxon>Ecdysozoa</taxon>
        <taxon>Arthropoda</taxon>
        <taxon>Hexapoda</taxon>
        <taxon>Insecta</taxon>
        <taxon>Pterygota</taxon>
        <taxon>Neoptera</taxon>
        <taxon>Endopterygota</taxon>
        <taxon>Diptera</taxon>
        <taxon>Brachycera</taxon>
        <taxon>Muscomorpha</taxon>
        <taxon>Ephydroidea</taxon>
        <taxon>Drosophilidae</taxon>
        <taxon>Drosophila</taxon>
        <taxon>Sophophora</taxon>
    </lineage>
</organism>
<accession>B3NR47</accession>
<evidence type="ECO:0000313" key="3">
    <source>
        <dbReference type="EMBL" id="EDV56036.1"/>
    </source>
</evidence>
<dbReference type="InterPro" id="IPR042282">
    <property type="entry name" value="FKBP6/shu"/>
</dbReference>
<keyword evidence="4" id="KW-1185">Reference proteome</keyword>
<dbReference type="PhylomeDB" id="B3NR47"/>
<dbReference type="GO" id="GO:0007283">
    <property type="term" value="P:spermatogenesis"/>
    <property type="evidence" value="ECO:0007669"/>
    <property type="project" value="TreeGrafter"/>
</dbReference>
<sequence length="195" mass="22592">MRPYKQVVLKLPKHSGATTLGLFHMDVDDYSLSPDEDADIFYVINRRAVTLFQQGRSWMRRFRYYSAGNAFMKAINSMKNCRVCSFEQECQRTDLLIALLENLMVCFNKIRRSKCVCTAMKDLRLLTKNNPSWWALCQEGRALEALGKYYPARLSYTKALKKKPGEQSIKEEITRISKRIGDLEGTKQMLSQLSI</sequence>
<dbReference type="AlphaFoldDB" id="B3NR47"/>
<dbReference type="Proteomes" id="UP000008711">
    <property type="component" value="Unassembled WGS sequence"/>
</dbReference>
<evidence type="ECO:0008006" key="5">
    <source>
        <dbReference type="Google" id="ProtNLM"/>
    </source>
</evidence>
<evidence type="ECO:0000313" key="4">
    <source>
        <dbReference type="Proteomes" id="UP000008711"/>
    </source>
</evidence>
<dbReference type="PANTHER" id="PTHR46674">
    <property type="entry name" value="INACTIVE PEPTIDYL-PROLYL CIS-TRANS ISOMERASE FKBP6"/>
    <property type="match status" value="1"/>
</dbReference>
<dbReference type="GO" id="GO:0034587">
    <property type="term" value="P:piRNA processing"/>
    <property type="evidence" value="ECO:0007669"/>
    <property type="project" value="TreeGrafter"/>
</dbReference>
<dbReference type="InterPro" id="IPR011990">
    <property type="entry name" value="TPR-like_helical_dom_sf"/>
</dbReference>
<reference evidence="3 4" key="2">
    <citation type="journal article" date="2008" name="Bioinformatics">
        <title>Assembly reconciliation.</title>
        <authorList>
            <person name="Zimin A.V."/>
            <person name="Smith D.R."/>
            <person name="Sutton G."/>
            <person name="Yorke J.A."/>
        </authorList>
    </citation>
    <scope>NUCLEOTIDE SEQUENCE [LARGE SCALE GENOMIC DNA]</scope>
    <source>
        <strain evidence="3 4">TSC#14021-0224.01</strain>
    </source>
</reference>
<dbReference type="EMBL" id="CH954179">
    <property type="protein sequence ID" value="EDV56036.1"/>
    <property type="molecule type" value="Genomic_DNA"/>
</dbReference>
<dbReference type="KEGG" id="der:6549336"/>
<dbReference type="HOGENOM" id="CLU_1422904_0_0_1"/>
<proteinExistence type="predicted"/>
<protein>
    <recommendedName>
        <fullName evidence="5">BDBT FKBP like N-terminal domain-containing protein</fullName>
    </recommendedName>
</protein>
<dbReference type="OrthoDB" id="8116123at2759"/>
<gene>
    <name evidence="3" type="primary">Dere\GG20452</name>
    <name evidence="3" type="synonym">dere_GLEANR_5249</name>
    <name evidence="3" type="synonym">GG20452</name>
    <name evidence="3" type="ORF">Dere_GG20452</name>
</gene>
<keyword evidence="2" id="KW-0802">TPR repeat</keyword>
<reference evidence="3 4" key="1">
    <citation type="journal article" date="2007" name="Nature">
        <title>Evolution of genes and genomes on the Drosophila phylogeny.</title>
        <authorList>
            <consortium name="Drosophila 12 Genomes Consortium"/>
            <person name="Clark A.G."/>
            <person name="Eisen M.B."/>
            <person name="Smith D.R."/>
            <person name="Bergman C.M."/>
            <person name="Oliver B."/>
            <person name="Markow T.A."/>
            <person name="Kaufman T.C."/>
            <person name="Kellis M."/>
            <person name="Gelbart W."/>
            <person name="Iyer V.N."/>
            <person name="Pollard D.A."/>
            <person name="Sackton T.B."/>
            <person name="Larracuente A.M."/>
            <person name="Singh N.D."/>
            <person name="Abad J.P."/>
            <person name="Abt D.N."/>
            <person name="Adryan B."/>
            <person name="Aguade M."/>
            <person name="Akashi H."/>
            <person name="Anderson W.W."/>
            <person name="Aquadro C.F."/>
            <person name="Ardell D.H."/>
            <person name="Arguello R."/>
            <person name="Artieri C.G."/>
            <person name="Barbash D.A."/>
            <person name="Barker D."/>
            <person name="Barsanti P."/>
            <person name="Batterham P."/>
            <person name="Batzoglou S."/>
            <person name="Begun D."/>
            <person name="Bhutkar A."/>
            <person name="Blanco E."/>
            <person name="Bosak S.A."/>
            <person name="Bradley R.K."/>
            <person name="Brand A.D."/>
            <person name="Brent M.R."/>
            <person name="Brooks A.N."/>
            <person name="Brown R.H."/>
            <person name="Butlin R.K."/>
            <person name="Caggese C."/>
            <person name="Calvi B.R."/>
            <person name="Bernardo de Carvalho A."/>
            <person name="Caspi A."/>
            <person name="Castrezana S."/>
            <person name="Celniker S.E."/>
            <person name="Chang J.L."/>
            <person name="Chapple C."/>
            <person name="Chatterji S."/>
            <person name="Chinwalla A."/>
            <person name="Civetta A."/>
            <person name="Clifton S.W."/>
            <person name="Comeron J.M."/>
            <person name="Costello J.C."/>
            <person name="Coyne J.A."/>
            <person name="Daub J."/>
            <person name="David R.G."/>
            <person name="Delcher A.L."/>
            <person name="Delehaunty K."/>
            <person name="Do C.B."/>
            <person name="Ebling H."/>
            <person name="Edwards K."/>
            <person name="Eickbush T."/>
            <person name="Evans J.D."/>
            <person name="Filipski A."/>
            <person name="Findeiss S."/>
            <person name="Freyhult E."/>
            <person name="Fulton L."/>
            <person name="Fulton R."/>
            <person name="Garcia A.C."/>
            <person name="Gardiner A."/>
            <person name="Garfield D.A."/>
            <person name="Garvin B.E."/>
            <person name="Gibson G."/>
            <person name="Gilbert D."/>
            <person name="Gnerre S."/>
            <person name="Godfrey J."/>
            <person name="Good R."/>
            <person name="Gotea V."/>
            <person name="Gravely B."/>
            <person name="Greenberg A.J."/>
            <person name="Griffiths-Jones S."/>
            <person name="Gross S."/>
            <person name="Guigo R."/>
            <person name="Gustafson E.A."/>
            <person name="Haerty W."/>
            <person name="Hahn M.W."/>
            <person name="Halligan D.L."/>
            <person name="Halpern A.L."/>
            <person name="Halter G.M."/>
            <person name="Han M.V."/>
            <person name="Heger A."/>
            <person name="Hillier L."/>
            <person name="Hinrichs A.S."/>
            <person name="Holmes I."/>
            <person name="Hoskins R.A."/>
            <person name="Hubisz M.J."/>
            <person name="Hultmark D."/>
            <person name="Huntley M.A."/>
            <person name="Jaffe D.B."/>
            <person name="Jagadeeshan S."/>
            <person name="Jeck W.R."/>
            <person name="Johnson J."/>
            <person name="Jones C.D."/>
            <person name="Jordan W.C."/>
            <person name="Karpen G.H."/>
            <person name="Kataoka E."/>
            <person name="Keightley P.D."/>
            <person name="Kheradpour P."/>
            <person name="Kirkness E.F."/>
            <person name="Koerich L.B."/>
            <person name="Kristiansen K."/>
            <person name="Kudrna D."/>
            <person name="Kulathinal R.J."/>
            <person name="Kumar S."/>
            <person name="Kwok R."/>
            <person name="Lander E."/>
            <person name="Langley C.H."/>
            <person name="Lapoint R."/>
            <person name="Lazzaro B.P."/>
            <person name="Lee S.J."/>
            <person name="Levesque L."/>
            <person name="Li R."/>
            <person name="Lin C.F."/>
            <person name="Lin M.F."/>
            <person name="Lindblad-Toh K."/>
            <person name="Llopart A."/>
            <person name="Long M."/>
            <person name="Low L."/>
            <person name="Lozovsky E."/>
            <person name="Lu J."/>
            <person name="Luo M."/>
            <person name="Machado C.A."/>
            <person name="Makalowski W."/>
            <person name="Marzo M."/>
            <person name="Matsuda M."/>
            <person name="Matzkin L."/>
            <person name="McAllister B."/>
            <person name="McBride C.S."/>
            <person name="McKernan B."/>
            <person name="McKernan K."/>
            <person name="Mendez-Lago M."/>
            <person name="Minx P."/>
            <person name="Mollenhauer M.U."/>
            <person name="Montooth K."/>
            <person name="Mount S.M."/>
            <person name="Mu X."/>
            <person name="Myers E."/>
            <person name="Negre B."/>
            <person name="Newfeld S."/>
            <person name="Nielsen R."/>
            <person name="Noor M.A."/>
            <person name="O'Grady P."/>
            <person name="Pachter L."/>
            <person name="Papaceit M."/>
            <person name="Parisi M.J."/>
            <person name="Parisi M."/>
            <person name="Parts L."/>
            <person name="Pedersen J.S."/>
            <person name="Pesole G."/>
            <person name="Phillippy A.M."/>
            <person name="Ponting C.P."/>
            <person name="Pop M."/>
            <person name="Porcelli D."/>
            <person name="Powell J.R."/>
            <person name="Prohaska S."/>
            <person name="Pruitt K."/>
            <person name="Puig M."/>
            <person name="Quesneville H."/>
            <person name="Ram K.R."/>
            <person name="Rand D."/>
            <person name="Rasmussen M.D."/>
            <person name="Reed L.K."/>
            <person name="Reenan R."/>
            <person name="Reily A."/>
            <person name="Remington K.A."/>
            <person name="Rieger T.T."/>
            <person name="Ritchie M.G."/>
            <person name="Robin C."/>
            <person name="Rogers Y.H."/>
            <person name="Rohde C."/>
            <person name="Rozas J."/>
            <person name="Rubenfield M.J."/>
            <person name="Ruiz A."/>
            <person name="Russo S."/>
            <person name="Salzberg S.L."/>
            <person name="Sanchez-Gracia A."/>
            <person name="Saranga D.J."/>
            <person name="Sato H."/>
            <person name="Schaeffer S.W."/>
            <person name="Schatz M.C."/>
            <person name="Schlenke T."/>
            <person name="Schwartz R."/>
            <person name="Segarra C."/>
            <person name="Singh R.S."/>
            <person name="Sirot L."/>
            <person name="Sirota M."/>
            <person name="Sisneros N.B."/>
            <person name="Smith C.D."/>
            <person name="Smith T.F."/>
            <person name="Spieth J."/>
            <person name="Stage D.E."/>
            <person name="Stark A."/>
            <person name="Stephan W."/>
            <person name="Strausberg R.L."/>
            <person name="Strempel S."/>
            <person name="Sturgill D."/>
            <person name="Sutton G."/>
            <person name="Sutton G.G."/>
            <person name="Tao W."/>
            <person name="Teichmann S."/>
            <person name="Tobari Y.N."/>
            <person name="Tomimura Y."/>
            <person name="Tsolas J.M."/>
            <person name="Valente V.L."/>
            <person name="Venter E."/>
            <person name="Venter J.C."/>
            <person name="Vicario S."/>
            <person name="Vieira F.G."/>
            <person name="Vilella A.J."/>
            <person name="Villasante A."/>
            <person name="Walenz B."/>
            <person name="Wang J."/>
            <person name="Wasserman M."/>
            <person name="Watts T."/>
            <person name="Wilson D."/>
            <person name="Wilson R.K."/>
            <person name="Wing R.A."/>
            <person name="Wolfner M.F."/>
            <person name="Wong A."/>
            <person name="Wong G.K."/>
            <person name="Wu C.I."/>
            <person name="Wu G."/>
            <person name="Yamamoto D."/>
            <person name="Yang H.P."/>
            <person name="Yang S.P."/>
            <person name="Yorke J.A."/>
            <person name="Yoshida K."/>
            <person name="Zdobnov E."/>
            <person name="Zhang P."/>
            <person name="Zhang Y."/>
            <person name="Zimin A.V."/>
            <person name="Baldwin J."/>
            <person name="Abdouelleil A."/>
            <person name="Abdulkadir J."/>
            <person name="Abebe A."/>
            <person name="Abera B."/>
            <person name="Abreu J."/>
            <person name="Acer S.C."/>
            <person name="Aftuck L."/>
            <person name="Alexander A."/>
            <person name="An P."/>
            <person name="Anderson E."/>
            <person name="Anderson S."/>
            <person name="Arachi H."/>
            <person name="Azer M."/>
            <person name="Bachantsang P."/>
            <person name="Barry A."/>
            <person name="Bayul T."/>
            <person name="Berlin A."/>
            <person name="Bessette D."/>
            <person name="Bloom T."/>
            <person name="Blye J."/>
            <person name="Boguslavskiy L."/>
            <person name="Bonnet C."/>
            <person name="Boukhgalter B."/>
            <person name="Bourzgui I."/>
            <person name="Brown A."/>
            <person name="Cahill P."/>
            <person name="Channer S."/>
            <person name="Cheshatsang Y."/>
            <person name="Chuda L."/>
            <person name="Citroen M."/>
            <person name="Collymore A."/>
            <person name="Cooke P."/>
            <person name="Costello M."/>
            <person name="D'Aco K."/>
            <person name="Daza R."/>
            <person name="De Haan G."/>
            <person name="DeGray S."/>
            <person name="DeMaso C."/>
            <person name="Dhargay N."/>
            <person name="Dooley K."/>
            <person name="Dooley E."/>
            <person name="Doricent M."/>
            <person name="Dorje P."/>
            <person name="Dorjee K."/>
            <person name="Dupes A."/>
            <person name="Elong R."/>
            <person name="Falk J."/>
            <person name="Farina A."/>
            <person name="Faro S."/>
            <person name="Ferguson D."/>
            <person name="Fisher S."/>
            <person name="Foley C.D."/>
            <person name="Franke A."/>
            <person name="Friedrich D."/>
            <person name="Gadbois L."/>
            <person name="Gearin G."/>
            <person name="Gearin C.R."/>
            <person name="Giannoukos G."/>
            <person name="Goode T."/>
            <person name="Graham J."/>
            <person name="Grandbois E."/>
            <person name="Grewal S."/>
            <person name="Gyaltsen K."/>
            <person name="Hafez N."/>
            <person name="Hagos B."/>
            <person name="Hall J."/>
            <person name="Henson C."/>
            <person name="Hollinger A."/>
            <person name="Honan T."/>
            <person name="Huard M.D."/>
            <person name="Hughes L."/>
            <person name="Hurhula B."/>
            <person name="Husby M.E."/>
            <person name="Kamat A."/>
            <person name="Kanga B."/>
            <person name="Kashin S."/>
            <person name="Khazanovich D."/>
            <person name="Kisner P."/>
            <person name="Lance K."/>
            <person name="Lara M."/>
            <person name="Lee W."/>
            <person name="Lennon N."/>
            <person name="Letendre F."/>
            <person name="LeVine R."/>
            <person name="Lipovsky A."/>
            <person name="Liu X."/>
            <person name="Liu J."/>
            <person name="Liu S."/>
            <person name="Lokyitsang T."/>
            <person name="Lokyitsang Y."/>
            <person name="Lubonja R."/>
            <person name="Lui A."/>
            <person name="MacDonald P."/>
            <person name="Magnisalis V."/>
            <person name="Maru K."/>
            <person name="Matthews C."/>
            <person name="McCusker W."/>
            <person name="McDonough S."/>
            <person name="Mehta T."/>
            <person name="Meldrim J."/>
            <person name="Meneus L."/>
            <person name="Mihai O."/>
            <person name="Mihalev A."/>
            <person name="Mihova T."/>
            <person name="Mittelman R."/>
            <person name="Mlenga V."/>
            <person name="Montmayeur A."/>
            <person name="Mulrain L."/>
            <person name="Navidi A."/>
            <person name="Naylor J."/>
            <person name="Negash T."/>
            <person name="Nguyen T."/>
            <person name="Nguyen N."/>
            <person name="Nicol R."/>
            <person name="Norbu C."/>
            <person name="Norbu N."/>
            <person name="Novod N."/>
            <person name="O'Neill B."/>
            <person name="Osman S."/>
            <person name="Markiewicz E."/>
            <person name="Oyono O.L."/>
            <person name="Patti C."/>
            <person name="Phunkhang P."/>
            <person name="Pierre F."/>
            <person name="Priest M."/>
            <person name="Raghuraman S."/>
            <person name="Rege F."/>
            <person name="Reyes R."/>
            <person name="Rise C."/>
            <person name="Rogov P."/>
            <person name="Ross K."/>
            <person name="Ryan E."/>
            <person name="Settipalli S."/>
            <person name="Shea T."/>
            <person name="Sherpa N."/>
            <person name="Shi L."/>
            <person name="Shih D."/>
            <person name="Sparrow T."/>
            <person name="Spaulding J."/>
            <person name="Stalker J."/>
            <person name="Stange-Thomann N."/>
            <person name="Stavropoulos S."/>
            <person name="Stone C."/>
            <person name="Strader C."/>
            <person name="Tesfaye S."/>
            <person name="Thomson T."/>
            <person name="Thoulutsang Y."/>
            <person name="Thoulutsang D."/>
            <person name="Topham K."/>
            <person name="Topping I."/>
            <person name="Tsamla T."/>
            <person name="Vassiliev H."/>
            <person name="Vo A."/>
            <person name="Wangchuk T."/>
            <person name="Wangdi T."/>
            <person name="Weiand M."/>
            <person name="Wilkinson J."/>
            <person name="Wilson A."/>
            <person name="Yadav S."/>
            <person name="Young G."/>
            <person name="Yu Q."/>
            <person name="Zembek L."/>
            <person name="Zhong D."/>
            <person name="Zimmer A."/>
            <person name="Zwirko Z."/>
            <person name="Jaffe D.B."/>
            <person name="Alvarez P."/>
            <person name="Brockman W."/>
            <person name="Butler J."/>
            <person name="Chin C."/>
            <person name="Gnerre S."/>
            <person name="Grabherr M."/>
            <person name="Kleber M."/>
            <person name="Mauceli E."/>
            <person name="MacCallum I."/>
        </authorList>
    </citation>
    <scope>NUCLEOTIDE SEQUENCE [LARGE SCALE GENOMIC DNA]</scope>
    <source>
        <strain evidence="3 4">TSC#14021-0224.01</strain>
    </source>
</reference>
<evidence type="ECO:0000256" key="1">
    <source>
        <dbReference type="ARBA" id="ARBA00022737"/>
    </source>
</evidence>
<evidence type="ECO:0000256" key="2">
    <source>
        <dbReference type="ARBA" id="ARBA00022803"/>
    </source>
</evidence>
<dbReference type="GO" id="GO:0005737">
    <property type="term" value="C:cytoplasm"/>
    <property type="evidence" value="ECO:0007669"/>
    <property type="project" value="TreeGrafter"/>
</dbReference>
<dbReference type="Gene3D" id="1.25.40.10">
    <property type="entry name" value="Tetratricopeptide repeat domain"/>
    <property type="match status" value="1"/>
</dbReference>
<keyword evidence="1" id="KW-0677">Repeat</keyword>
<dbReference type="OMA" id="FETLMIC"/>
<dbReference type="PANTHER" id="PTHR46674:SF1">
    <property type="entry name" value="INACTIVE PEPTIDYL-PROLYL CIS-TRANS ISOMERASE FKBP6"/>
    <property type="match status" value="1"/>
</dbReference>
<dbReference type="SUPFAM" id="SSF48452">
    <property type="entry name" value="TPR-like"/>
    <property type="match status" value="1"/>
</dbReference>